<keyword evidence="3" id="KW-0853">WD repeat</keyword>
<evidence type="ECO:0000256" key="5">
    <source>
        <dbReference type="SAM" id="MobiDB-lite"/>
    </source>
</evidence>
<dbReference type="Proteomes" id="UP000324585">
    <property type="component" value="Unassembled WGS sequence"/>
</dbReference>
<evidence type="ECO:0000256" key="4">
    <source>
        <dbReference type="ARBA" id="ARBA00022737"/>
    </source>
</evidence>
<keyword evidence="4" id="KW-0677">Repeat</keyword>
<evidence type="ECO:0008006" key="8">
    <source>
        <dbReference type="Google" id="ProtNLM"/>
    </source>
</evidence>
<protein>
    <recommendedName>
        <fullName evidence="8">Enhancer of mRNA-decapping protein 4</fullName>
    </recommendedName>
</protein>
<evidence type="ECO:0000256" key="2">
    <source>
        <dbReference type="ARBA" id="ARBA00022490"/>
    </source>
</evidence>
<feature type="region of interest" description="Disordered" evidence="5">
    <location>
        <begin position="264"/>
        <end position="290"/>
    </location>
</feature>
<accession>A0A5J4Z1E7</accession>
<feature type="compositionally biased region" description="Low complexity" evidence="5">
    <location>
        <begin position="14"/>
        <end position="36"/>
    </location>
</feature>
<dbReference type="PANTHER" id="PTHR15598">
    <property type="entry name" value="ENHANCER OF MRNA-DECAPPING PROTEIN 4"/>
    <property type="match status" value="1"/>
</dbReference>
<dbReference type="InterPro" id="IPR045152">
    <property type="entry name" value="EDC4-like"/>
</dbReference>
<comment type="subcellular location">
    <subcellularLocation>
        <location evidence="1">Cytoplasm</location>
    </subcellularLocation>
</comment>
<dbReference type="GO" id="GO:0000932">
    <property type="term" value="C:P-body"/>
    <property type="evidence" value="ECO:0007669"/>
    <property type="project" value="TreeGrafter"/>
</dbReference>
<evidence type="ECO:0000256" key="1">
    <source>
        <dbReference type="ARBA" id="ARBA00004496"/>
    </source>
</evidence>
<proteinExistence type="predicted"/>
<feature type="compositionally biased region" description="Basic residues" evidence="5">
    <location>
        <begin position="1"/>
        <end position="12"/>
    </location>
</feature>
<name>A0A5J4Z1E7_PORPP</name>
<keyword evidence="2" id="KW-0963">Cytoplasm</keyword>
<organism evidence="6 7">
    <name type="scientific">Porphyridium purpureum</name>
    <name type="common">Red alga</name>
    <name type="synonym">Porphyridium cruentum</name>
    <dbReference type="NCBI Taxonomy" id="35688"/>
    <lineage>
        <taxon>Eukaryota</taxon>
        <taxon>Rhodophyta</taxon>
        <taxon>Bangiophyceae</taxon>
        <taxon>Porphyridiales</taxon>
        <taxon>Porphyridiaceae</taxon>
        <taxon>Porphyridium</taxon>
    </lineage>
</organism>
<evidence type="ECO:0000313" key="6">
    <source>
        <dbReference type="EMBL" id="KAA8497165.1"/>
    </source>
</evidence>
<reference evidence="7" key="1">
    <citation type="journal article" date="2019" name="Nat. Commun.">
        <title>Expansion of phycobilisome linker gene families in mesophilic red algae.</title>
        <authorList>
            <person name="Lee J."/>
            <person name="Kim D."/>
            <person name="Bhattacharya D."/>
            <person name="Yoon H.S."/>
        </authorList>
    </citation>
    <scope>NUCLEOTIDE SEQUENCE [LARGE SCALE GENOMIC DNA]</scope>
    <source>
        <strain evidence="7">CCMP 1328</strain>
    </source>
</reference>
<sequence length="462" mass="49721">MDGHKGPVKILKRPTPAGTAAPASGEDVGASAAVGPGEAAAGTEAAVQLPSSVSTSAAAQETMARVRRSLNECVAEEKAKLEEAFKERMRELLRVISNGINEQLGAILRDAIANEVQQMAEGLKQVVNDAVQQHLHRIAPLYIEELFSALRLKMIELAKADADADSASEISREKQQIVQATRQSLGRAFEKELFPSIESSSQALLAQVANAINQDMETIFSVPLQSYLQRLADSNLSVAESIQSFEKNRTALVGALNADVGAAAAGSGSSGSQQGNNMSGGFGSSHASTSPGAQAEAGLLAKITDLMAADRVQDAVNEAMRVKDAAKRLMCGNAVADCLVSRSYGEMGDDATQDLFESFDLAPLAFLIRHMADRVQVDTKLKDVLFWAQEIMLILEDREDDELRKDDNSQARHQLLAALTHLRQKLTELPQNPQFRSIDPSADRARKALVYVVNNQILKHPA</sequence>
<dbReference type="AlphaFoldDB" id="A0A5J4Z1E7"/>
<gene>
    <name evidence="6" type="ORF">FVE85_0894</name>
</gene>
<feature type="compositionally biased region" description="Low complexity" evidence="5">
    <location>
        <begin position="264"/>
        <end position="277"/>
    </location>
</feature>
<evidence type="ECO:0000256" key="3">
    <source>
        <dbReference type="ARBA" id="ARBA00022574"/>
    </source>
</evidence>
<comment type="caution">
    <text evidence="6">The sequence shown here is derived from an EMBL/GenBank/DDBJ whole genome shotgun (WGS) entry which is preliminary data.</text>
</comment>
<dbReference type="EMBL" id="VRMN01000002">
    <property type="protein sequence ID" value="KAA8497165.1"/>
    <property type="molecule type" value="Genomic_DNA"/>
</dbReference>
<evidence type="ECO:0000313" key="7">
    <source>
        <dbReference type="Proteomes" id="UP000324585"/>
    </source>
</evidence>
<dbReference type="PANTHER" id="PTHR15598:SF5">
    <property type="entry name" value="ENHANCER OF MRNA-DECAPPING PROTEIN 4"/>
    <property type="match status" value="1"/>
</dbReference>
<feature type="region of interest" description="Disordered" evidence="5">
    <location>
        <begin position="1"/>
        <end position="36"/>
    </location>
</feature>
<dbReference type="GO" id="GO:0031087">
    <property type="term" value="P:deadenylation-independent decapping of nuclear-transcribed mRNA"/>
    <property type="evidence" value="ECO:0007669"/>
    <property type="project" value="InterPro"/>
</dbReference>
<keyword evidence="7" id="KW-1185">Reference proteome</keyword>